<reference evidence="3" key="1">
    <citation type="submission" date="2015-09" db="EMBL/GenBank/DDBJ databases">
        <authorList>
            <person name="Rodrigo-Torres L."/>
            <person name="Arahal D.R."/>
        </authorList>
    </citation>
    <scope>NUCLEOTIDE SEQUENCE [LARGE SCALE GENOMIC DNA]</scope>
    <source>
        <strain evidence="3">CECT 5091</strain>
    </source>
</reference>
<accession>A0A0P1I1L9</accession>
<sequence length="165" mass="18389">MREERSKVNARRKPVSSHTRALVRTWSQARLNISLPVACDMSLEIDAEPSLWHKLLIDALPTLREAQTKVLHTRASTVPANTRGDDGGKVPRRSHNRPRGEGTFSIMVVVRGLNGRCGEACCDKTNSVLLLRDDAASAKATDRMTAKSAKRTFEARDCRYFSREG</sequence>
<name>A0A0P1I1L9_9RHOB</name>
<protein>
    <submittedName>
        <fullName evidence="2">Uncharacterized protein</fullName>
    </submittedName>
</protein>
<dbReference type="AlphaFoldDB" id="A0A0P1I1L9"/>
<evidence type="ECO:0000256" key="1">
    <source>
        <dbReference type="SAM" id="MobiDB-lite"/>
    </source>
</evidence>
<dbReference type="Proteomes" id="UP000051260">
    <property type="component" value="Unassembled WGS sequence"/>
</dbReference>
<gene>
    <name evidence="2" type="ORF">RUE5091_00254</name>
</gene>
<evidence type="ECO:0000313" key="2">
    <source>
        <dbReference type="EMBL" id="CUJ84736.1"/>
    </source>
</evidence>
<organism evidence="2 3">
    <name type="scientific">Ruegeria denitrificans</name>
    <dbReference type="NCBI Taxonomy" id="1715692"/>
    <lineage>
        <taxon>Bacteria</taxon>
        <taxon>Pseudomonadati</taxon>
        <taxon>Pseudomonadota</taxon>
        <taxon>Alphaproteobacteria</taxon>
        <taxon>Rhodobacterales</taxon>
        <taxon>Roseobacteraceae</taxon>
        <taxon>Ruegeria</taxon>
    </lineage>
</organism>
<keyword evidence="3" id="KW-1185">Reference proteome</keyword>
<feature type="region of interest" description="Disordered" evidence="1">
    <location>
        <begin position="72"/>
        <end position="101"/>
    </location>
</feature>
<dbReference type="EMBL" id="CYUD01000001">
    <property type="protein sequence ID" value="CUJ84736.1"/>
    <property type="molecule type" value="Genomic_DNA"/>
</dbReference>
<proteinExistence type="predicted"/>
<evidence type="ECO:0000313" key="3">
    <source>
        <dbReference type="Proteomes" id="UP000051260"/>
    </source>
</evidence>